<dbReference type="InterPro" id="IPR052171">
    <property type="entry name" value="NHEJ_LigD"/>
</dbReference>
<accession>A0A4R4RF13</accession>
<dbReference type="NCBIfam" id="TIGR02778">
    <property type="entry name" value="ligD_pol"/>
    <property type="match status" value="1"/>
</dbReference>
<keyword evidence="3" id="KW-1185">Reference proteome</keyword>
<evidence type="ECO:0000259" key="1">
    <source>
        <dbReference type="Pfam" id="PF21686"/>
    </source>
</evidence>
<dbReference type="InterPro" id="IPR033649">
    <property type="entry name" value="MtLigD_Pol-like"/>
</dbReference>
<dbReference type="Gene3D" id="3.90.920.10">
    <property type="entry name" value="DNA primase, PRIM domain"/>
    <property type="match status" value="1"/>
</dbReference>
<dbReference type="GO" id="GO:0016874">
    <property type="term" value="F:ligase activity"/>
    <property type="evidence" value="ECO:0007669"/>
    <property type="project" value="UniProtKB-KW"/>
</dbReference>
<protein>
    <submittedName>
        <fullName evidence="2">ATP-dependent DNA ligase</fullName>
    </submittedName>
</protein>
<name>A0A4R4RF13_9ACTN</name>
<feature type="domain" description="DNA ligase D polymerase" evidence="1">
    <location>
        <begin position="30"/>
        <end position="296"/>
    </location>
</feature>
<proteinExistence type="predicted"/>
<evidence type="ECO:0000313" key="3">
    <source>
        <dbReference type="Proteomes" id="UP000295621"/>
    </source>
</evidence>
<dbReference type="Proteomes" id="UP000295621">
    <property type="component" value="Unassembled WGS sequence"/>
</dbReference>
<dbReference type="CDD" id="cd04863">
    <property type="entry name" value="MtLigD_Pol_like"/>
    <property type="match status" value="1"/>
</dbReference>
<evidence type="ECO:0000313" key="2">
    <source>
        <dbReference type="EMBL" id="TDC47948.1"/>
    </source>
</evidence>
<comment type="caution">
    <text evidence="2">The sequence shown here is derived from an EMBL/GenBank/DDBJ whole genome shotgun (WGS) entry which is preliminary data.</text>
</comment>
<dbReference type="PANTHER" id="PTHR42705:SF2">
    <property type="entry name" value="BIFUNCTIONAL NON-HOMOLOGOUS END JOINING PROTEIN LIGD"/>
    <property type="match status" value="1"/>
</dbReference>
<gene>
    <name evidence="2" type="ORF">E1212_22850</name>
</gene>
<reference evidence="2 3" key="1">
    <citation type="submission" date="2019-02" db="EMBL/GenBank/DDBJ databases">
        <title>Draft genome sequences of novel Actinobacteria.</title>
        <authorList>
            <person name="Sahin N."/>
            <person name="Ay H."/>
            <person name="Saygin H."/>
        </authorList>
    </citation>
    <scope>NUCLEOTIDE SEQUENCE [LARGE SCALE GENOMIC DNA]</scope>
    <source>
        <strain evidence="2 3">KC603</strain>
    </source>
</reference>
<sequence length="311" mass="34302">MPSKVTVDVEGRTLGLSNLEKVLYPETGTTKGEIIQYYTHIAPVLLPHLRDRPVTRKRWPNGVEEASFFEKNAPRGTPDWVRTAELPSPGSTKDRETVVYVMTDELATIVWLANLAVLELHVPQWTVDAKGKGTNPDRLVVDLDPGEPANVIECCRVALLLGELFDDAGLPSYPKTSGSKGMQMYVGLDGSATDDEVSAYARGLAQRLEREHPKLVISRMERAARGGKVFIDWSQNNAAKTTVAPYSVRARTRPTVSTPVTWDEVEQGARSTARKRLPLQFDIDDVLARVDEDGDLLAPLLDEAYALPEPG</sequence>
<dbReference type="InterPro" id="IPR014145">
    <property type="entry name" value="LigD_pol_dom"/>
</dbReference>
<dbReference type="PANTHER" id="PTHR42705">
    <property type="entry name" value="BIFUNCTIONAL NON-HOMOLOGOUS END JOINING PROTEIN LIGD"/>
    <property type="match status" value="1"/>
</dbReference>
<dbReference type="AlphaFoldDB" id="A0A4R4RF13"/>
<dbReference type="OrthoDB" id="9802472at2"/>
<dbReference type="EMBL" id="SMKL01000065">
    <property type="protein sequence ID" value="TDC47948.1"/>
    <property type="molecule type" value="Genomic_DNA"/>
</dbReference>
<dbReference type="RefSeq" id="WP_131986745.1">
    <property type="nucleotide sequence ID" value="NZ_SMKL01000065.1"/>
</dbReference>
<organism evidence="2 3">
    <name type="scientific">Jiangella ureilytica</name>
    <dbReference type="NCBI Taxonomy" id="2530374"/>
    <lineage>
        <taxon>Bacteria</taxon>
        <taxon>Bacillati</taxon>
        <taxon>Actinomycetota</taxon>
        <taxon>Actinomycetes</taxon>
        <taxon>Jiangellales</taxon>
        <taxon>Jiangellaceae</taxon>
        <taxon>Jiangella</taxon>
    </lineage>
</organism>
<dbReference type="Pfam" id="PF21686">
    <property type="entry name" value="LigD_Prim-Pol"/>
    <property type="match status" value="1"/>
</dbReference>
<keyword evidence="2" id="KW-0436">Ligase</keyword>